<dbReference type="RefSeq" id="WP_052619103.1">
    <property type="nucleotide sequence ID" value="NZ_CSWP01000009.1"/>
</dbReference>
<evidence type="ECO:0000313" key="1">
    <source>
        <dbReference type="EMBL" id="CPV66784.1"/>
    </source>
</evidence>
<accession>A0A0U0ZRC7</accession>
<dbReference type="AlphaFoldDB" id="A0A0U0ZRC7"/>
<sequence length="192" mass="21097">MFDSGLSWPDQRSLVSAARDRLTSYLESAGWSAPPTGYAGPAGELWSHPDTDYRMPIPFILADEGLDWDMLIQRLAMLENRPASAVLVSVNGEPPVTWSHPVTEHMNCPDDGDLDGDGLCWHRVDIDAIRAHARNYLAAFGPGDWAREVGLLKQQCPGDIADIELMSRYICLVSPEAIMALLDALEQARGHG</sequence>
<organism evidence="1 2">
    <name type="scientific">Mycobacteroides abscessus</name>
    <dbReference type="NCBI Taxonomy" id="36809"/>
    <lineage>
        <taxon>Bacteria</taxon>
        <taxon>Bacillati</taxon>
        <taxon>Actinomycetota</taxon>
        <taxon>Actinomycetes</taxon>
        <taxon>Mycobacteriales</taxon>
        <taxon>Mycobacteriaceae</taxon>
        <taxon>Mycobacteroides</taxon>
    </lineage>
</organism>
<evidence type="ECO:0000313" key="2">
    <source>
        <dbReference type="Proteomes" id="UP000045782"/>
    </source>
</evidence>
<dbReference type="EMBL" id="CSWP01000009">
    <property type="protein sequence ID" value="CPV66784.1"/>
    <property type="molecule type" value="Genomic_DNA"/>
</dbReference>
<protein>
    <submittedName>
        <fullName evidence="1">Uncharacterized protein</fullName>
    </submittedName>
</protein>
<proteinExistence type="predicted"/>
<dbReference type="Proteomes" id="UP000045782">
    <property type="component" value="Unassembled WGS sequence"/>
</dbReference>
<reference evidence="1 2" key="1">
    <citation type="submission" date="2015-03" db="EMBL/GenBank/DDBJ databases">
        <authorList>
            <person name="Murphy D."/>
        </authorList>
    </citation>
    <scope>NUCLEOTIDE SEQUENCE [LARGE SCALE GENOMIC DNA]</scope>
    <source>
        <strain evidence="1 2">PAP088</strain>
    </source>
</reference>
<gene>
    <name evidence="1" type="ORF">ERS075579_04076</name>
</gene>
<name>A0A0U0ZRC7_9MYCO</name>